<name>A0A381ICC9_CLODI</name>
<protein>
    <submittedName>
        <fullName evidence="1">Dipeptidase PepV</fullName>
        <ecNumber evidence="1">3.4.13.-</ecNumber>
    </submittedName>
</protein>
<keyword evidence="1" id="KW-0224">Dipeptidase</keyword>
<keyword evidence="1" id="KW-0378">Hydrolase</keyword>
<proteinExistence type="predicted"/>
<gene>
    <name evidence="1" type="primary">pepV_2</name>
    <name evidence="1" type="ORF">NCTC13307_02568</name>
</gene>
<dbReference type="Gene3D" id="3.40.630.10">
    <property type="entry name" value="Zn peptidases"/>
    <property type="match status" value="1"/>
</dbReference>
<sequence>MTDKYNLNYEEYDFLDSIYVPEDTLLVKTLRKVYEEETSLDGTPLSSGGATYARALDNCVAFGAIFPGKPETEHQANEYLIVEDIIKATQIYALSIYELLKI</sequence>
<organism evidence="1">
    <name type="scientific">Clostridioides difficile</name>
    <name type="common">Peptoclostridium difficile</name>
    <dbReference type="NCBI Taxonomy" id="1496"/>
    <lineage>
        <taxon>Bacteria</taxon>
        <taxon>Bacillati</taxon>
        <taxon>Bacillota</taxon>
        <taxon>Clostridia</taxon>
        <taxon>Peptostreptococcales</taxon>
        <taxon>Peptostreptococcaceae</taxon>
        <taxon>Clostridioides</taxon>
    </lineage>
</organism>
<dbReference type="EMBL" id="UFWD01000001">
    <property type="protein sequence ID" value="SUY24988.1"/>
    <property type="molecule type" value="Genomic_DNA"/>
</dbReference>
<reference evidence="1" key="1">
    <citation type="submission" date="2018-06" db="EMBL/GenBank/DDBJ databases">
        <authorList>
            <consortium name="Pathogen Informatics"/>
            <person name="Doyle S."/>
        </authorList>
    </citation>
    <scope>NUCLEOTIDE SEQUENCE</scope>
    <source>
        <strain evidence="1">NCTC13307</strain>
    </source>
</reference>
<dbReference type="SUPFAM" id="SSF53187">
    <property type="entry name" value="Zn-dependent exopeptidases"/>
    <property type="match status" value="1"/>
</dbReference>
<accession>A0A381ICC9</accession>
<evidence type="ECO:0000313" key="1">
    <source>
        <dbReference type="EMBL" id="SUY24988.1"/>
    </source>
</evidence>
<dbReference type="EC" id="3.4.13.-" evidence="1"/>
<dbReference type="GO" id="GO:0016805">
    <property type="term" value="F:dipeptidase activity"/>
    <property type="evidence" value="ECO:0007669"/>
    <property type="project" value="UniProtKB-KW"/>
</dbReference>
<dbReference type="AlphaFoldDB" id="A0A381ICC9"/>
<keyword evidence="1" id="KW-0645">Protease</keyword>